<evidence type="ECO:0000256" key="1">
    <source>
        <dbReference type="ARBA" id="ARBA00023015"/>
    </source>
</evidence>
<organism evidence="4 5">
    <name type="scientific">Flectobacillus longus</name>
    <dbReference type="NCBI Taxonomy" id="2984207"/>
    <lineage>
        <taxon>Bacteria</taxon>
        <taxon>Pseudomonadati</taxon>
        <taxon>Bacteroidota</taxon>
        <taxon>Cytophagia</taxon>
        <taxon>Cytophagales</taxon>
        <taxon>Flectobacillaceae</taxon>
        <taxon>Flectobacillus</taxon>
    </lineage>
</organism>
<dbReference type="InterPro" id="IPR051534">
    <property type="entry name" value="CBASS_pafABC_assoc_protein"/>
</dbReference>
<proteinExistence type="predicted"/>
<dbReference type="RefSeq" id="WP_283368174.1">
    <property type="nucleotide sequence ID" value="NZ_JASHID010000001.1"/>
</dbReference>
<dbReference type="Proteomes" id="UP001236569">
    <property type="component" value="Unassembled WGS sequence"/>
</dbReference>
<dbReference type="PANTHER" id="PTHR34580:SF1">
    <property type="entry name" value="PROTEIN PAFC"/>
    <property type="match status" value="1"/>
</dbReference>
<dbReference type="PANTHER" id="PTHR34580">
    <property type="match status" value="1"/>
</dbReference>
<dbReference type="InterPro" id="IPR026881">
    <property type="entry name" value="WYL_dom"/>
</dbReference>
<dbReference type="Pfam" id="PF08279">
    <property type="entry name" value="HTH_11"/>
    <property type="match status" value="1"/>
</dbReference>
<dbReference type="InterPro" id="IPR001034">
    <property type="entry name" value="DeoR_HTH"/>
</dbReference>
<sequence length="243" mass="28234">MNNQDTKRLTRLIAILTQLQTKRIITSVYLAEKFNVSIRTIYRDIKTLEQAGVPILTVDGKGYSLVEGYKIPPIMFTESEANALITAEKLVLSNRDTSFTNEYIEAISKVRAVLKYSIKEKVELLSKRIAISPQFSKQNTSDSIALIQHALTSFKVLNIVYHSEHKDEQTERAIEPFAFYYSLKESWVLIAFCRLRNDYRMFRLDRIVNIYQTALNFEPHKMTLQEYLAEKEKHFKTPDIPLS</sequence>
<gene>
    <name evidence="4" type="ORF">QM480_00640</name>
</gene>
<dbReference type="PROSITE" id="PS52050">
    <property type="entry name" value="WYL"/>
    <property type="match status" value="1"/>
</dbReference>
<keyword evidence="5" id="KW-1185">Reference proteome</keyword>
<keyword evidence="2" id="KW-0804">Transcription</keyword>
<dbReference type="Pfam" id="PF13280">
    <property type="entry name" value="WYL"/>
    <property type="match status" value="1"/>
</dbReference>
<feature type="domain" description="HTH deoR-type" evidence="3">
    <location>
        <begin position="8"/>
        <end position="63"/>
    </location>
</feature>
<dbReference type="Gene3D" id="1.10.10.10">
    <property type="entry name" value="Winged helix-like DNA-binding domain superfamily/Winged helix DNA-binding domain"/>
    <property type="match status" value="1"/>
</dbReference>
<reference evidence="4 5" key="1">
    <citation type="submission" date="2023-05" db="EMBL/GenBank/DDBJ databases">
        <title>Novel species of genus Flectobacillus isolated from stream in China.</title>
        <authorList>
            <person name="Lu H."/>
        </authorList>
    </citation>
    <scope>NUCLEOTIDE SEQUENCE [LARGE SCALE GENOMIC DNA]</scope>
    <source>
        <strain evidence="4 5">DC10W</strain>
    </source>
</reference>
<accession>A0ABT6YI12</accession>
<evidence type="ECO:0000259" key="3">
    <source>
        <dbReference type="PROSITE" id="PS51000"/>
    </source>
</evidence>
<evidence type="ECO:0000313" key="4">
    <source>
        <dbReference type="EMBL" id="MDI9862811.1"/>
    </source>
</evidence>
<dbReference type="EMBL" id="JASHID010000001">
    <property type="protein sequence ID" value="MDI9862811.1"/>
    <property type="molecule type" value="Genomic_DNA"/>
</dbReference>
<dbReference type="SUPFAM" id="SSF46785">
    <property type="entry name" value="Winged helix' DNA-binding domain"/>
    <property type="match status" value="1"/>
</dbReference>
<dbReference type="InterPro" id="IPR013196">
    <property type="entry name" value="HTH_11"/>
</dbReference>
<evidence type="ECO:0000256" key="2">
    <source>
        <dbReference type="ARBA" id="ARBA00023163"/>
    </source>
</evidence>
<dbReference type="PROSITE" id="PS51000">
    <property type="entry name" value="HTH_DEOR_2"/>
    <property type="match status" value="1"/>
</dbReference>
<name>A0ABT6YI12_9BACT</name>
<keyword evidence="1" id="KW-0805">Transcription regulation</keyword>
<comment type="caution">
    <text evidence="4">The sequence shown here is derived from an EMBL/GenBank/DDBJ whole genome shotgun (WGS) entry which is preliminary data.</text>
</comment>
<dbReference type="InterPro" id="IPR036390">
    <property type="entry name" value="WH_DNA-bd_sf"/>
</dbReference>
<dbReference type="InterPro" id="IPR036388">
    <property type="entry name" value="WH-like_DNA-bd_sf"/>
</dbReference>
<protein>
    <submittedName>
        <fullName evidence="4">YafY family protein</fullName>
    </submittedName>
</protein>
<evidence type="ECO:0000313" key="5">
    <source>
        <dbReference type="Proteomes" id="UP001236569"/>
    </source>
</evidence>